<protein>
    <submittedName>
        <fullName evidence="7">Peptidase M17 leucyl aminopeptidase domain protein</fullName>
    </submittedName>
</protein>
<proteinExistence type="inferred from homology"/>
<evidence type="ECO:0000256" key="5">
    <source>
        <dbReference type="ARBA" id="ARBA00023211"/>
    </source>
</evidence>
<dbReference type="GO" id="GO:0005737">
    <property type="term" value="C:cytoplasm"/>
    <property type="evidence" value="ECO:0007669"/>
    <property type="project" value="InterPro"/>
</dbReference>
<dbReference type="HOGENOM" id="CLU_013734_2_1_5"/>
<dbReference type="BioCyc" id="BSUB633149:G1GM8-600-MONOMER"/>
<dbReference type="STRING" id="633149.Bresu_0600"/>
<dbReference type="GO" id="GO:0030145">
    <property type="term" value="F:manganese ion binding"/>
    <property type="evidence" value="ECO:0007669"/>
    <property type="project" value="InterPro"/>
</dbReference>
<sequence length="465" mass="48879">MSVVAPDPIVPADAPEAATAVPVRFVGPSGEVAAEGRAWAGRLGFTGKPGQVVVVPGPDGGIDHVLVGTGKTFDPMSARALSARLPAGLYRLEAEPEQARVAALAFLLGRYRFDRYKPRKDEDEVRLVAPEGFEAAEAGRIAAACALAREMVDTPAADMGPLQMETIAREIAEAHGASIAVVTGDALLEETYPAIHAVGRAAAPHRAPRLIEIGWRMDRTDRPLIALVGKGVAFDSGGLDIKSAGGMRNMKKDMGGAAHVLALARLVMQAGLDVRLVVLVAAVENAISADAFRPGDVLASRRGLTIEIGNTDAEGRLILADALTRAGEHEPDLTLDFATLTGAARVALGPELPPLYTDDEALAADLLAAATAVRDPLWRMPLWAGYRAAIESDIADVRNDSAAWAQGGSITAALFLQKFAPTTGAWAHLDVFAWNSRNRPGHPEGGEAQGLRAAYAMLKARYGIV</sequence>
<dbReference type="InterPro" id="IPR011356">
    <property type="entry name" value="Leucine_aapep/pepB"/>
</dbReference>
<dbReference type="InParanoid" id="D9QL59"/>
<gene>
    <name evidence="7" type="ordered locus">Bresu_0600</name>
</gene>
<dbReference type="SUPFAM" id="SSF53187">
    <property type="entry name" value="Zn-dependent exopeptidases"/>
    <property type="match status" value="1"/>
</dbReference>
<dbReference type="Proteomes" id="UP000002696">
    <property type="component" value="Chromosome"/>
</dbReference>
<keyword evidence="3" id="KW-0645">Protease</keyword>
<dbReference type="PRINTS" id="PR00481">
    <property type="entry name" value="LAMNOPPTDASE"/>
</dbReference>
<dbReference type="PROSITE" id="PS00631">
    <property type="entry name" value="CYTOSOL_AP"/>
    <property type="match status" value="1"/>
</dbReference>
<keyword evidence="2 7" id="KW-0031">Aminopeptidase</keyword>
<feature type="domain" description="Cytosol aminopeptidase" evidence="6">
    <location>
        <begin position="310"/>
        <end position="317"/>
    </location>
</feature>
<dbReference type="Pfam" id="PF00883">
    <property type="entry name" value="Peptidase_M17"/>
    <property type="match status" value="1"/>
</dbReference>
<keyword evidence="8" id="KW-1185">Reference proteome</keyword>
<dbReference type="Pfam" id="PF21337">
    <property type="entry name" value="Peptidase_M17_N_1"/>
    <property type="match status" value="1"/>
</dbReference>
<organism evidence="7 8">
    <name type="scientific">Brevundimonas subvibrioides (strain ATCC 15264 / DSM 4735 / LMG 14903 / NBRC 16000 / CB 81)</name>
    <name type="common">Caulobacter subvibrioides</name>
    <dbReference type="NCBI Taxonomy" id="633149"/>
    <lineage>
        <taxon>Bacteria</taxon>
        <taxon>Pseudomonadati</taxon>
        <taxon>Pseudomonadota</taxon>
        <taxon>Alphaproteobacteria</taxon>
        <taxon>Caulobacterales</taxon>
        <taxon>Caulobacteraceae</taxon>
        <taxon>Brevundimonas</taxon>
    </lineage>
</organism>
<dbReference type="InterPro" id="IPR043472">
    <property type="entry name" value="Macro_dom-like"/>
</dbReference>
<dbReference type="AlphaFoldDB" id="D9QL59"/>
<dbReference type="GO" id="GO:0070006">
    <property type="term" value="F:metalloaminopeptidase activity"/>
    <property type="evidence" value="ECO:0007669"/>
    <property type="project" value="InterPro"/>
</dbReference>
<dbReference type="InterPro" id="IPR000819">
    <property type="entry name" value="Peptidase_M17_C"/>
</dbReference>
<dbReference type="FunCoup" id="D9QL59">
    <property type="interactions" value="81"/>
</dbReference>
<evidence type="ECO:0000256" key="1">
    <source>
        <dbReference type="ARBA" id="ARBA00009528"/>
    </source>
</evidence>
<keyword evidence="5" id="KW-0464">Manganese</keyword>
<dbReference type="InterPro" id="IPR048816">
    <property type="entry name" value="Peptidase_M17_N_1"/>
</dbReference>
<evidence type="ECO:0000313" key="8">
    <source>
        <dbReference type="Proteomes" id="UP000002696"/>
    </source>
</evidence>
<name>D9QL59_BRESC</name>
<evidence type="ECO:0000313" key="7">
    <source>
        <dbReference type="EMBL" id="ADK99914.1"/>
    </source>
</evidence>
<evidence type="ECO:0000256" key="4">
    <source>
        <dbReference type="ARBA" id="ARBA00022801"/>
    </source>
</evidence>
<dbReference type="Gene3D" id="3.40.630.10">
    <property type="entry name" value="Zn peptidases"/>
    <property type="match status" value="1"/>
</dbReference>
<dbReference type="CDD" id="cd00433">
    <property type="entry name" value="Peptidase_M17"/>
    <property type="match status" value="1"/>
</dbReference>
<keyword evidence="4" id="KW-0378">Hydrolase</keyword>
<dbReference type="GO" id="GO:0006508">
    <property type="term" value="P:proteolysis"/>
    <property type="evidence" value="ECO:0007669"/>
    <property type="project" value="UniProtKB-KW"/>
</dbReference>
<dbReference type="OrthoDB" id="9809354at2"/>
<dbReference type="KEGG" id="bsb:Bresu_0600"/>
<evidence type="ECO:0000256" key="3">
    <source>
        <dbReference type="ARBA" id="ARBA00022670"/>
    </source>
</evidence>
<accession>D9QL59</accession>
<dbReference type="eggNOG" id="COG0260">
    <property type="taxonomic scope" value="Bacteria"/>
</dbReference>
<dbReference type="EMBL" id="CP002102">
    <property type="protein sequence ID" value="ADK99914.1"/>
    <property type="molecule type" value="Genomic_DNA"/>
</dbReference>
<dbReference type="RefSeq" id="WP_013268018.1">
    <property type="nucleotide sequence ID" value="NC_014375.1"/>
</dbReference>
<dbReference type="Gene3D" id="3.40.220.10">
    <property type="entry name" value="Leucine Aminopeptidase, subunit E, domain 1"/>
    <property type="match status" value="1"/>
</dbReference>
<dbReference type="PANTHER" id="PTHR11963:SF20">
    <property type="entry name" value="PEPTIDASE B"/>
    <property type="match status" value="1"/>
</dbReference>
<dbReference type="PANTHER" id="PTHR11963">
    <property type="entry name" value="LEUCINE AMINOPEPTIDASE-RELATED"/>
    <property type="match status" value="1"/>
</dbReference>
<evidence type="ECO:0000259" key="6">
    <source>
        <dbReference type="PROSITE" id="PS00631"/>
    </source>
</evidence>
<evidence type="ECO:0000256" key="2">
    <source>
        <dbReference type="ARBA" id="ARBA00022438"/>
    </source>
</evidence>
<dbReference type="SUPFAM" id="SSF52949">
    <property type="entry name" value="Macro domain-like"/>
    <property type="match status" value="1"/>
</dbReference>
<reference evidence="8" key="1">
    <citation type="journal article" date="2011" name="J. Bacteriol.">
        <title>Genome sequences of eight morphologically diverse alphaproteobacteria.</title>
        <authorList>
            <consortium name="US DOE Joint Genome Institute"/>
            <person name="Brown P.J."/>
            <person name="Kysela D.T."/>
            <person name="Buechlein A."/>
            <person name="Hemmerich C."/>
            <person name="Brun Y.V."/>
        </authorList>
    </citation>
    <scope>NUCLEOTIDE SEQUENCE [LARGE SCALE GENOMIC DNA]</scope>
    <source>
        <strain evidence="8">ATCC 15264 / DSM 4735 / LMG 14903 / NBRC 16000 / CB 81</strain>
    </source>
</reference>
<comment type="similarity">
    <text evidence="1">Belongs to the peptidase M17 family.</text>
</comment>